<dbReference type="STRING" id="283909.R7T3C5"/>
<evidence type="ECO:0008006" key="10">
    <source>
        <dbReference type="Google" id="ProtNLM"/>
    </source>
</evidence>
<dbReference type="HOGENOM" id="CLU_049109_4_2_1"/>
<reference evidence="8" key="3">
    <citation type="submission" date="2015-06" db="UniProtKB">
        <authorList>
            <consortium name="EnsemblMetazoa"/>
        </authorList>
    </citation>
    <scope>IDENTIFICATION</scope>
</reference>
<evidence type="ECO:0000256" key="1">
    <source>
        <dbReference type="ARBA" id="ARBA00004141"/>
    </source>
</evidence>
<dbReference type="Proteomes" id="UP000014760">
    <property type="component" value="Unassembled WGS sequence"/>
</dbReference>
<name>R7T3C5_CAPTE</name>
<dbReference type="PANTHER" id="PTHR11266">
    <property type="entry name" value="PEROXISOMAL MEMBRANE PROTEIN 2, PXMP2 MPV17"/>
    <property type="match status" value="1"/>
</dbReference>
<keyword evidence="4 6" id="KW-1133">Transmembrane helix</keyword>
<feature type="transmembrane region" description="Helical" evidence="6">
    <location>
        <begin position="61"/>
        <end position="79"/>
    </location>
</feature>
<dbReference type="AlphaFoldDB" id="R7T3C5"/>
<protein>
    <recommendedName>
        <fullName evidence="10">Mpv17-like protein 2</fullName>
    </recommendedName>
</protein>
<dbReference type="PANTHER" id="PTHR11266:SF8">
    <property type="entry name" value="MPV17-LIKE PROTEIN 2"/>
    <property type="match status" value="1"/>
</dbReference>
<dbReference type="InterPro" id="IPR007248">
    <property type="entry name" value="Mpv17_PMP22"/>
</dbReference>
<reference evidence="7 9" key="2">
    <citation type="journal article" date="2013" name="Nature">
        <title>Insights into bilaterian evolution from three spiralian genomes.</title>
        <authorList>
            <person name="Simakov O."/>
            <person name="Marletaz F."/>
            <person name="Cho S.J."/>
            <person name="Edsinger-Gonzales E."/>
            <person name="Havlak P."/>
            <person name="Hellsten U."/>
            <person name="Kuo D.H."/>
            <person name="Larsson T."/>
            <person name="Lv J."/>
            <person name="Arendt D."/>
            <person name="Savage R."/>
            <person name="Osoegawa K."/>
            <person name="de Jong P."/>
            <person name="Grimwood J."/>
            <person name="Chapman J.A."/>
            <person name="Shapiro H."/>
            <person name="Aerts A."/>
            <person name="Otillar R.P."/>
            <person name="Terry A.Y."/>
            <person name="Boore J.L."/>
            <person name="Grigoriev I.V."/>
            <person name="Lindberg D.R."/>
            <person name="Seaver E.C."/>
            <person name="Weisblat D.A."/>
            <person name="Putnam N.H."/>
            <person name="Rokhsar D.S."/>
        </authorList>
    </citation>
    <scope>NUCLEOTIDE SEQUENCE</scope>
    <source>
        <strain evidence="7 9">I ESC-2004</strain>
    </source>
</reference>
<evidence type="ECO:0000256" key="2">
    <source>
        <dbReference type="ARBA" id="ARBA00006824"/>
    </source>
</evidence>
<dbReference type="FunCoup" id="R7T3C5">
    <property type="interactions" value="831"/>
</dbReference>
<evidence type="ECO:0000313" key="7">
    <source>
        <dbReference type="EMBL" id="ELT87101.1"/>
    </source>
</evidence>
<evidence type="ECO:0000313" key="8">
    <source>
        <dbReference type="EnsemblMetazoa" id="CapteP150250"/>
    </source>
</evidence>
<evidence type="ECO:0000256" key="4">
    <source>
        <dbReference type="ARBA" id="ARBA00022989"/>
    </source>
</evidence>
<evidence type="ECO:0000256" key="6">
    <source>
        <dbReference type="RuleBase" id="RU363053"/>
    </source>
</evidence>
<evidence type="ECO:0000256" key="3">
    <source>
        <dbReference type="ARBA" id="ARBA00022692"/>
    </source>
</evidence>
<dbReference type="OrthoDB" id="10267969at2759"/>
<gene>
    <name evidence="7" type="ORF">CAPTEDRAFT_150250</name>
</gene>
<dbReference type="EMBL" id="AMQN01016072">
    <property type="status" value="NOT_ANNOTATED_CDS"/>
    <property type="molecule type" value="Genomic_DNA"/>
</dbReference>
<dbReference type="EnsemblMetazoa" id="CapteT150250">
    <property type="protein sequence ID" value="CapteP150250"/>
    <property type="gene ID" value="CapteG150250"/>
</dbReference>
<reference evidence="9" key="1">
    <citation type="submission" date="2012-12" db="EMBL/GenBank/DDBJ databases">
        <authorList>
            <person name="Hellsten U."/>
            <person name="Grimwood J."/>
            <person name="Chapman J.A."/>
            <person name="Shapiro H."/>
            <person name="Aerts A."/>
            <person name="Otillar R.P."/>
            <person name="Terry A.Y."/>
            <person name="Boore J.L."/>
            <person name="Simakov O."/>
            <person name="Marletaz F."/>
            <person name="Cho S.-J."/>
            <person name="Edsinger-Gonzales E."/>
            <person name="Havlak P."/>
            <person name="Kuo D.-H."/>
            <person name="Larsson T."/>
            <person name="Lv J."/>
            <person name="Arendt D."/>
            <person name="Savage R."/>
            <person name="Osoegawa K."/>
            <person name="de Jong P."/>
            <person name="Lindberg D.R."/>
            <person name="Seaver E.C."/>
            <person name="Weisblat D.A."/>
            <person name="Putnam N.H."/>
            <person name="Grigoriev I.V."/>
            <person name="Rokhsar D.S."/>
        </authorList>
    </citation>
    <scope>NUCLEOTIDE SEQUENCE</scope>
    <source>
        <strain evidence="9">I ESC-2004</strain>
    </source>
</reference>
<keyword evidence="5 6" id="KW-0472">Membrane</keyword>
<comment type="similarity">
    <text evidence="2 6">Belongs to the peroxisomal membrane protein PXMP2/4 family.</text>
</comment>
<organism evidence="7">
    <name type="scientific">Capitella teleta</name>
    <name type="common">Polychaete worm</name>
    <dbReference type="NCBI Taxonomy" id="283909"/>
    <lineage>
        <taxon>Eukaryota</taxon>
        <taxon>Metazoa</taxon>
        <taxon>Spiralia</taxon>
        <taxon>Lophotrochozoa</taxon>
        <taxon>Annelida</taxon>
        <taxon>Polychaeta</taxon>
        <taxon>Sedentaria</taxon>
        <taxon>Scolecida</taxon>
        <taxon>Capitellidae</taxon>
        <taxon>Capitella</taxon>
    </lineage>
</organism>
<comment type="subcellular location">
    <subcellularLocation>
        <location evidence="1">Membrane</location>
        <topology evidence="1">Multi-pass membrane protein</topology>
    </subcellularLocation>
</comment>
<dbReference type="EMBL" id="KB312513">
    <property type="protein sequence ID" value="ELT87101.1"/>
    <property type="molecule type" value="Genomic_DNA"/>
</dbReference>
<dbReference type="GO" id="GO:0016020">
    <property type="term" value="C:membrane"/>
    <property type="evidence" value="ECO:0007669"/>
    <property type="project" value="UniProtKB-SubCell"/>
</dbReference>
<evidence type="ECO:0000313" key="9">
    <source>
        <dbReference type="Proteomes" id="UP000014760"/>
    </source>
</evidence>
<dbReference type="Pfam" id="PF04117">
    <property type="entry name" value="Mpv17_PMP22"/>
    <property type="match status" value="1"/>
</dbReference>
<keyword evidence="9" id="KW-1185">Reference proteome</keyword>
<sequence length="204" mass="22698">MAVRSALVALRVRIAKQAGSLLLVNTAGCGVLMGLGDIATQLLVHEKTDKVKLDWKRTGRMVVMGVALGPLFHGWYSMLDRYLPGRSLSTVAKKLVADQGVACPGFLLLFFGGMGLMEGQSQEEIKSEIKCKFVPLIIADCCFWPPMQAINFRFVPPQFRVLYVACCTLFWDGFLSYMKYKKFDEEDGNFLKKLLKSTPDSPSS</sequence>
<keyword evidence="3 6" id="KW-0812">Transmembrane</keyword>
<proteinExistence type="inferred from homology"/>
<dbReference type="GO" id="GO:0061668">
    <property type="term" value="P:mitochondrial ribosome assembly"/>
    <property type="evidence" value="ECO:0007669"/>
    <property type="project" value="TreeGrafter"/>
</dbReference>
<feature type="transmembrane region" description="Helical" evidence="6">
    <location>
        <begin position="20"/>
        <end position="40"/>
    </location>
</feature>
<dbReference type="GO" id="GO:0005739">
    <property type="term" value="C:mitochondrion"/>
    <property type="evidence" value="ECO:0007669"/>
    <property type="project" value="TreeGrafter"/>
</dbReference>
<accession>R7T3C5</accession>
<dbReference type="OMA" id="KFLYTWM"/>
<evidence type="ECO:0000256" key="5">
    <source>
        <dbReference type="ARBA" id="ARBA00023136"/>
    </source>
</evidence>